<protein>
    <recommendedName>
        <fullName evidence="3">Reverse transcriptase</fullName>
    </recommendedName>
</protein>
<accession>A0ABR0MQH8</accession>
<name>A0ABR0MQH8_GOSAR</name>
<dbReference type="Proteomes" id="UP001358586">
    <property type="component" value="Chromosome 12"/>
</dbReference>
<keyword evidence="2" id="KW-1185">Reference proteome</keyword>
<evidence type="ECO:0000313" key="1">
    <source>
        <dbReference type="EMBL" id="KAK5775532.1"/>
    </source>
</evidence>
<reference evidence="1 2" key="1">
    <citation type="submission" date="2023-03" db="EMBL/GenBank/DDBJ databases">
        <title>WGS of Gossypium arboreum.</title>
        <authorList>
            <person name="Yu D."/>
        </authorList>
    </citation>
    <scope>NUCLEOTIDE SEQUENCE [LARGE SCALE GENOMIC DNA]</scope>
    <source>
        <tissue evidence="1">Leaf</tissue>
    </source>
</reference>
<comment type="caution">
    <text evidence="1">The sequence shown here is derived from an EMBL/GenBank/DDBJ whole genome shotgun (WGS) entry which is preliminary data.</text>
</comment>
<sequence>MEEIARSYFQQLFISRRKGISNHPLPSIDKCIDSAQSAFMSGRLIFDNVILAYELLHTLKHKRVGKKGFIAVKLEMSKAYDRVKWSFVERVMKKIGFDPD</sequence>
<proteinExistence type="predicted"/>
<evidence type="ECO:0000313" key="2">
    <source>
        <dbReference type="Proteomes" id="UP001358586"/>
    </source>
</evidence>
<gene>
    <name evidence="1" type="ORF">PVK06_043431</name>
</gene>
<evidence type="ECO:0008006" key="3">
    <source>
        <dbReference type="Google" id="ProtNLM"/>
    </source>
</evidence>
<organism evidence="1 2">
    <name type="scientific">Gossypium arboreum</name>
    <name type="common">Tree cotton</name>
    <name type="synonym">Gossypium nanking</name>
    <dbReference type="NCBI Taxonomy" id="29729"/>
    <lineage>
        <taxon>Eukaryota</taxon>
        <taxon>Viridiplantae</taxon>
        <taxon>Streptophyta</taxon>
        <taxon>Embryophyta</taxon>
        <taxon>Tracheophyta</taxon>
        <taxon>Spermatophyta</taxon>
        <taxon>Magnoliopsida</taxon>
        <taxon>eudicotyledons</taxon>
        <taxon>Gunneridae</taxon>
        <taxon>Pentapetalae</taxon>
        <taxon>rosids</taxon>
        <taxon>malvids</taxon>
        <taxon>Malvales</taxon>
        <taxon>Malvaceae</taxon>
        <taxon>Malvoideae</taxon>
        <taxon>Gossypium</taxon>
    </lineage>
</organism>
<dbReference type="EMBL" id="JARKNE010000012">
    <property type="protein sequence ID" value="KAK5775532.1"/>
    <property type="molecule type" value="Genomic_DNA"/>
</dbReference>